<proteinExistence type="predicted"/>
<keyword evidence="1" id="KW-0472">Membrane</keyword>
<reference evidence="2" key="1">
    <citation type="journal article" date="2017" name="Parasit. Vectors">
        <title>Sialotranscriptomics of Rhipicephalus zambeziensis reveals intricate expression profiles of secretory proteins and suggests tight temporal transcriptional regulation during blood-feeding.</title>
        <authorList>
            <person name="de Castro M.H."/>
            <person name="de Klerk D."/>
            <person name="Pienaar R."/>
            <person name="Rees D.J.G."/>
            <person name="Mans B.J."/>
        </authorList>
    </citation>
    <scope>NUCLEOTIDE SEQUENCE</scope>
    <source>
        <tissue evidence="2">Salivary glands</tissue>
    </source>
</reference>
<protein>
    <submittedName>
        <fullName evidence="2">Uncharacterized protein</fullName>
    </submittedName>
</protein>
<dbReference type="AlphaFoldDB" id="A0A224YJE1"/>
<name>A0A224YJE1_9ACAR</name>
<dbReference type="EMBL" id="GFPF01002774">
    <property type="protein sequence ID" value="MAA13920.1"/>
    <property type="molecule type" value="Transcribed_RNA"/>
</dbReference>
<evidence type="ECO:0000313" key="2">
    <source>
        <dbReference type="EMBL" id="MAA13920.1"/>
    </source>
</evidence>
<feature type="transmembrane region" description="Helical" evidence="1">
    <location>
        <begin position="145"/>
        <end position="165"/>
    </location>
</feature>
<accession>A0A224YJE1</accession>
<keyword evidence="1" id="KW-1133">Transmembrane helix</keyword>
<keyword evidence="1" id="KW-0812">Transmembrane</keyword>
<sequence>MSEAARDLLSHRFNEVSPKPMRGGTRCFLVSRLLSPSSRNRLTPVRATLTYTTRGRRCSRRRSSSSSSIAATSRAVCVCARAATRVRDSSTESGKRAALSASSRVQLVTEAPTDLEEQLYMNSPLLSPFTQSFATIMEQNNTLSVIMFMAMFGGSTFLLFLLCYCCQRKMRENAFAPLDNATIAHRPQASTNLAPQTTQIMPCGPPPNYDAVVKKDPADLEPPPYEVAVASLQASGYV</sequence>
<organism evidence="2">
    <name type="scientific">Rhipicephalus zambeziensis</name>
    <dbReference type="NCBI Taxonomy" id="60191"/>
    <lineage>
        <taxon>Eukaryota</taxon>
        <taxon>Metazoa</taxon>
        <taxon>Ecdysozoa</taxon>
        <taxon>Arthropoda</taxon>
        <taxon>Chelicerata</taxon>
        <taxon>Arachnida</taxon>
        <taxon>Acari</taxon>
        <taxon>Parasitiformes</taxon>
        <taxon>Ixodida</taxon>
        <taxon>Ixodoidea</taxon>
        <taxon>Ixodidae</taxon>
        <taxon>Rhipicephalinae</taxon>
        <taxon>Rhipicephalus</taxon>
        <taxon>Rhipicephalus</taxon>
    </lineage>
</organism>
<evidence type="ECO:0000256" key="1">
    <source>
        <dbReference type="SAM" id="Phobius"/>
    </source>
</evidence>